<dbReference type="AlphaFoldDB" id="A0A0C3B0V8"/>
<protein>
    <recommendedName>
        <fullName evidence="1">Tautomerase cis-CaaD-like domain-containing protein</fullName>
    </recommendedName>
</protein>
<dbReference type="InParanoid" id="A0A0C3B0V8"/>
<keyword evidence="3" id="KW-1185">Reference proteome</keyword>
<dbReference type="Proteomes" id="UP000054166">
    <property type="component" value="Unassembled WGS sequence"/>
</dbReference>
<dbReference type="EMBL" id="KN833007">
    <property type="protein sequence ID" value="KIM79868.1"/>
    <property type="molecule type" value="Genomic_DNA"/>
</dbReference>
<dbReference type="Pfam" id="PF14832">
    <property type="entry name" value="Tautomerase_3"/>
    <property type="match status" value="1"/>
</dbReference>
<dbReference type="OrthoDB" id="2129288at2759"/>
<evidence type="ECO:0000259" key="1">
    <source>
        <dbReference type="Pfam" id="PF14832"/>
    </source>
</evidence>
<feature type="domain" description="Tautomerase cis-CaaD-like" evidence="1">
    <location>
        <begin position="1"/>
        <end position="134"/>
    </location>
</feature>
<dbReference type="InterPro" id="IPR014347">
    <property type="entry name" value="Tautomerase/MIF_sf"/>
</dbReference>
<reference evidence="2 3" key="1">
    <citation type="submission" date="2014-04" db="EMBL/GenBank/DDBJ databases">
        <authorList>
            <consortium name="DOE Joint Genome Institute"/>
            <person name="Kuo A."/>
            <person name="Tarkka M."/>
            <person name="Buscot F."/>
            <person name="Kohler A."/>
            <person name="Nagy L.G."/>
            <person name="Floudas D."/>
            <person name="Copeland A."/>
            <person name="Barry K.W."/>
            <person name="Cichocki N."/>
            <person name="Veneault-Fourrey C."/>
            <person name="LaButti K."/>
            <person name="Lindquist E.A."/>
            <person name="Lipzen A."/>
            <person name="Lundell T."/>
            <person name="Morin E."/>
            <person name="Murat C."/>
            <person name="Sun H."/>
            <person name="Tunlid A."/>
            <person name="Henrissat B."/>
            <person name="Grigoriev I.V."/>
            <person name="Hibbett D.S."/>
            <person name="Martin F."/>
            <person name="Nordberg H.P."/>
            <person name="Cantor M.N."/>
            <person name="Hua S.X."/>
        </authorList>
    </citation>
    <scope>NUCLEOTIDE SEQUENCE [LARGE SCALE GENOMIC DNA]</scope>
    <source>
        <strain evidence="2 3">F 1598</strain>
    </source>
</reference>
<dbReference type="Gene3D" id="3.30.429.10">
    <property type="entry name" value="Macrophage Migration Inhibitory Factor"/>
    <property type="match status" value="1"/>
</dbReference>
<name>A0A0C3B0V8_PILCF</name>
<accession>A0A0C3B0V8</accession>
<gene>
    <name evidence="2" type="ORF">PILCRDRAFT_823055</name>
</gene>
<sequence length="138" mass="16159">MPLHRLYVPPNLYSAEDKAVIAEAITKVYAQLPAFYVVVLFIDIDKENYFVGGKRSERFVRIAVQHIARQFSDDPAKRNFMDRYEQALEPFTKGRGIDWEVQIEECDRILWNENGINPPLPNTEAENEWKMQNRAVPF</sequence>
<dbReference type="InterPro" id="IPR028116">
    <property type="entry name" value="Cis-CaaD-like"/>
</dbReference>
<evidence type="ECO:0000313" key="3">
    <source>
        <dbReference type="Proteomes" id="UP000054166"/>
    </source>
</evidence>
<proteinExistence type="predicted"/>
<dbReference type="SUPFAM" id="SSF55331">
    <property type="entry name" value="Tautomerase/MIF"/>
    <property type="match status" value="1"/>
</dbReference>
<evidence type="ECO:0000313" key="2">
    <source>
        <dbReference type="EMBL" id="KIM79868.1"/>
    </source>
</evidence>
<organism evidence="2 3">
    <name type="scientific">Piloderma croceum (strain F 1598)</name>
    <dbReference type="NCBI Taxonomy" id="765440"/>
    <lineage>
        <taxon>Eukaryota</taxon>
        <taxon>Fungi</taxon>
        <taxon>Dikarya</taxon>
        <taxon>Basidiomycota</taxon>
        <taxon>Agaricomycotina</taxon>
        <taxon>Agaricomycetes</taxon>
        <taxon>Agaricomycetidae</taxon>
        <taxon>Atheliales</taxon>
        <taxon>Atheliaceae</taxon>
        <taxon>Piloderma</taxon>
    </lineage>
</organism>
<reference evidence="3" key="2">
    <citation type="submission" date="2015-01" db="EMBL/GenBank/DDBJ databases">
        <title>Evolutionary Origins and Diversification of the Mycorrhizal Mutualists.</title>
        <authorList>
            <consortium name="DOE Joint Genome Institute"/>
            <consortium name="Mycorrhizal Genomics Consortium"/>
            <person name="Kohler A."/>
            <person name="Kuo A."/>
            <person name="Nagy L.G."/>
            <person name="Floudas D."/>
            <person name="Copeland A."/>
            <person name="Barry K.W."/>
            <person name="Cichocki N."/>
            <person name="Veneault-Fourrey C."/>
            <person name="LaButti K."/>
            <person name="Lindquist E.A."/>
            <person name="Lipzen A."/>
            <person name="Lundell T."/>
            <person name="Morin E."/>
            <person name="Murat C."/>
            <person name="Riley R."/>
            <person name="Ohm R."/>
            <person name="Sun H."/>
            <person name="Tunlid A."/>
            <person name="Henrissat B."/>
            <person name="Grigoriev I.V."/>
            <person name="Hibbett D.S."/>
            <person name="Martin F."/>
        </authorList>
    </citation>
    <scope>NUCLEOTIDE SEQUENCE [LARGE SCALE GENOMIC DNA]</scope>
    <source>
        <strain evidence="3">F 1598</strain>
    </source>
</reference>
<dbReference type="HOGENOM" id="CLU_113367_0_0_1"/>